<evidence type="ECO:0000313" key="3">
    <source>
        <dbReference type="Proteomes" id="UP000799750"/>
    </source>
</evidence>
<evidence type="ECO:0000256" key="1">
    <source>
        <dbReference type="SAM" id="Phobius"/>
    </source>
</evidence>
<dbReference type="AlphaFoldDB" id="A0A6A6R999"/>
<keyword evidence="3" id="KW-1185">Reference proteome</keyword>
<dbReference type="Proteomes" id="UP000799750">
    <property type="component" value="Unassembled WGS sequence"/>
</dbReference>
<sequence length="59" mass="6411">MRADTAALAGAGRLSTFLLFLHTLGIWTHPRLLQGPGTASQLGLQQWTVQLVVWAQKPS</sequence>
<keyword evidence="1" id="KW-0472">Membrane</keyword>
<feature type="transmembrane region" description="Helical" evidence="1">
    <location>
        <begin position="6"/>
        <end position="27"/>
    </location>
</feature>
<dbReference type="EMBL" id="MU004182">
    <property type="protein sequence ID" value="KAF2500962.1"/>
    <property type="molecule type" value="Genomic_DNA"/>
</dbReference>
<proteinExistence type="predicted"/>
<keyword evidence="1" id="KW-1133">Transmembrane helix</keyword>
<keyword evidence="1" id="KW-0812">Transmembrane</keyword>
<protein>
    <submittedName>
        <fullName evidence="2">Uncharacterized protein</fullName>
    </submittedName>
</protein>
<gene>
    <name evidence="2" type="ORF">BU16DRAFT_522042</name>
</gene>
<evidence type="ECO:0000313" key="2">
    <source>
        <dbReference type="EMBL" id="KAF2500962.1"/>
    </source>
</evidence>
<reference evidence="2" key="1">
    <citation type="journal article" date="2020" name="Stud. Mycol.">
        <title>101 Dothideomycetes genomes: a test case for predicting lifestyles and emergence of pathogens.</title>
        <authorList>
            <person name="Haridas S."/>
            <person name="Albert R."/>
            <person name="Binder M."/>
            <person name="Bloem J."/>
            <person name="Labutti K."/>
            <person name="Salamov A."/>
            <person name="Andreopoulos B."/>
            <person name="Baker S."/>
            <person name="Barry K."/>
            <person name="Bills G."/>
            <person name="Bluhm B."/>
            <person name="Cannon C."/>
            <person name="Castanera R."/>
            <person name="Culley D."/>
            <person name="Daum C."/>
            <person name="Ezra D."/>
            <person name="Gonzalez J."/>
            <person name="Henrissat B."/>
            <person name="Kuo A."/>
            <person name="Liang C."/>
            <person name="Lipzen A."/>
            <person name="Lutzoni F."/>
            <person name="Magnuson J."/>
            <person name="Mondo S."/>
            <person name="Nolan M."/>
            <person name="Ohm R."/>
            <person name="Pangilinan J."/>
            <person name="Park H.-J."/>
            <person name="Ramirez L."/>
            <person name="Alfaro M."/>
            <person name="Sun H."/>
            <person name="Tritt A."/>
            <person name="Yoshinaga Y."/>
            <person name="Zwiers L.-H."/>
            <person name="Turgeon B."/>
            <person name="Goodwin S."/>
            <person name="Spatafora J."/>
            <person name="Crous P."/>
            <person name="Grigoriev I."/>
        </authorList>
    </citation>
    <scope>NUCLEOTIDE SEQUENCE</scope>
    <source>
        <strain evidence="2">CBS 269.34</strain>
    </source>
</reference>
<name>A0A6A6R999_9PEZI</name>
<organism evidence="2 3">
    <name type="scientific">Lophium mytilinum</name>
    <dbReference type="NCBI Taxonomy" id="390894"/>
    <lineage>
        <taxon>Eukaryota</taxon>
        <taxon>Fungi</taxon>
        <taxon>Dikarya</taxon>
        <taxon>Ascomycota</taxon>
        <taxon>Pezizomycotina</taxon>
        <taxon>Dothideomycetes</taxon>
        <taxon>Pleosporomycetidae</taxon>
        <taxon>Mytilinidiales</taxon>
        <taxon>Mytilinidiaceae</taxon>
        <taxon>Lophium</taxon>
    </lineage>
</organism>
<accession>A0A6A6R999</accession>